<name>A0A381EF81_9GAMM</name>
<organism evidence="2 3">
    <name type="scientific">Cardiobacterium valvarum</name>
    <dbReference type="NCBI Taxonomy" id="194702"/>
    <lineage>
        <taxon>Bacteria</taxon>
        <taxon>Pseudomonadati</taxon>
        <taxon>Pseudomonadota</taxon>
        <taxon>Gammaproteobacteria</taxon>
        <taxon>Cardiobacteriales</taxon>
        <taxon>Cardiobacteriaceae</taxon>
        <taxon>Cardiobacterium</taxon>
    </lineage>
</organism>
<evidence type="ECO:0000313" key="3">
    <source>
        <dbReference type="Proteomes" id="UP000254572"/>
    </source>
</evidence>
<sequence>MTAITLKFAQNVNEDNYTAVLEPVRAAIAHTETYAEYCAALQPFTRHQRLLMALDAYTQELDGGHVMFFGSPMGVMWQDVQEALQLLGDARFIRIYADALALFDGAPSFDDEERDAQLNAHENEAGDIEALEPLDEAFYEIDAELYPQIARFIREHAPDFIYPR</sequence>
<protein>
    <recommendedName>
        <fullName evidence="1">DNA mimic protein DMP19 C-terminal domain-containing protein</fullName>
    </recommendedName>
</protein>
<dbReference type="Gene3D" id="1.20.1420.60">
    <property type="match status" value="1"/>
</dbReference>
<dbReference type="EMBL" id="UFUW01000001">
    <property type="protein sequence ID" value="SUX25523.1"/>
    <property type="molecule type" value="Genomic_DNA"/>
</dbReference>
<dbReference type="Proteomes" id="UP000254572">
    <property type="component" value="Unassembled WGS sequence"/>
</dbReference>
<evidence type="ECO:0000259" key="1">
    <source>
        <dbReference type="Pfam" id="PF14300"/>
    </source>
</evidence>
<evidence type="ECO:0000313" key="2">
    <source>
        <dbReference type="EMBL" id="SUX25523.1"/>
    </source>
</evidence>
<keyword evidence="3" id="KW-1185">Reference proteome</keyword>
<dbReference type="RefSeq" id="WP_115612552.1">
    <property type="nucleotide sequence ID" value="NZ_JBHLZC010000001.1"/>
</dbReference>
<dbReference type="InterPro" id="IPR025402">
    <property type="entry name" value="DMP19_C"/>
</dbReference>
<gene>
    <name evidence="2" type="ORF">NCTC13294_02474</name>
</gene>
<proteinExistence type="predicted"/>
<accession>A0A381EF81</accession>
<dbReference type="Pfam" id="PF14300">
    <property type="entry name" value="DMP19"/>
    <property type="match status" value="1"/>
</dbReference>
<dbReference type="AlphaFoldDB" id="A0A381EF81"/>
<reference evidence="2 3" key="1">
    <citation type="submission" date="2018-06" db="EMBL/GenBank/DDBJ databases">
        <authorList>
            <consortium name="Pathogen Informatics"/>
            <person name="Doyle S."/>
        </authorList>
    </citation>
    <scope>NUCLEOTIDE SEQUENCE [LARGE SCALE GENOMIC DNA]</scope>
    <source>
        <strain evidence="2 3">NCTC13294</strain>
    </source>
</reference>
<feature type="domain" description="DNA mimic protein DMP19 C-terminal" evidence="1">
    <location>
        <begin position="44"/>
        <end position="156"/>
    </location>
</feature>